<dbReference type="Pfam" id="PF00072">
    <property type="entry name" value="Response_reg"/>
    <property type="match status" value="1"/>
</dbReference>
<dbReference type="InterPro" id="IPR011006">
    <property type="entry name" value="CheY-like_superfamily"/>
</dbReference>
<dbReference type="Gene3D" id="1.10.10.10">
    <property type="entry name" value="Winged helix-like DNA-binding domain superfamily/Winged helix DNA-binding domain"/>
    <property type="match status" value="1"/>
</dbReference>
<dbReference type="InterPro" id="IPR000792">
    <property type="entry name" value="Tscrpt_reg_LuxR_C"/>
</dbReference>
<dbReference type="EMBL" id="LT907978">
    <property type="protein sequence ID" value="SOB72422.1"/>
    <property type="molecule type" value="Genomic_DNA"/>
</dbReference>
<accession>A0A285PT84</accession>
<dbReference type="SUPFAM" id="SSF52172">
    <property type="entry name" value="CheY-like"/>
    <property type="match status" value="1"/>
</dbReference>
<dbReference type="PROSITE" id="PS50043">
    <property type="entry name" value="HTH_LUXR_2"/>
    <property type="match status" value="1"/>
</dbReference>
<keyword evidence="2 5" id="KW-0597">Phosphoprotein</keyword>
<dbReference type="SUPFAM" id="SSF46894">
    <property type="entry name" value="C-terminal effector domain of the bipartite response regulators"/>
    <property type="match status" value="1"/>
</dbReference>
<evidence type="ECO:0000259" key="6">
    <source>
        <dbReference type="PROSITE" id="PS50043"/>
    </source>
</evidence>
<dbReference type="GO" id="GO:0006355">
    <property type="term" value="P:regulation of DNA-templated transcription"/>
    <property type="evidence" value="ECO:0007669"/>
    <property type="project" value="InterPro"/>
</dbReference>
<dbReference type="Proteomes" id="UP000217549">
    <property type="component" value="Chromosome I"/>
</dbReference>
<dbReference type="AlphaFoldDB" id="A0A285PT84"/>
<evidence type="ECO:0000313" key="9">
    <source>
        <dbReference type="Proteomes" id="UP000217549"/>
    </source>
</evidence>
<dbReference type="PROSITE" id="PS50110">
    <property type="entry name" value="RESPONSE_REGULATORY"/>
    <property type="match status" value="1"/>
</dbReference>
<dbReference type="SMART" id="SM00421">
    <property type="entry name" value="HTH_LUXR"/>
    <property type="match status" value="1"/>
</dbReference>
<reference evidence="9" key="1">
    <citation type="submission" date="2017-09" db="EMBL/GenBank/DDBJ databases">
        <authorList>
            <person name="Shetty A S."/>
        </authorList>
    </citation>
    <scope>NUCLEOTIDE SEQUENCE [LARGE SCALE GENOMIC DNA]</scope>
</reference>
<dbReference type="InterPro" id="IPR036388">
    <property type="entry name" value="WH-like_DNA-bd_sf"/>
</dbReference>
<sequence length="204" mass="23038">MIKKSILIIDDDIILLKTAEEILSDLYSVSVAKGGKQGITLLKKGIIPNLILLDIAMPEMDGYMTLEKIKGIPGCEEVPVIFLTGFSESDYEVKGLKAGATDYIVKPFAKEVLLARVEMHLARSAQNSRKTVIDTQIQENRKRIQEKLTPVEWKVALAVAQGMENKEIAEQMNYSYGYIKNVITRIFLKLDIEKRRELRKLLIG</sequence>
<dbReference type="InterPro" id="IPR016032">
    <property type="entry name" value="Sig_transdc_resp-reg_C-effctor"/>
</dbReference>
<gene>
    <name evidence="8" type="ORF">EHLA_1713</name>
</gene>
<keyword evidence="3" id="KW-0238">DNA-binding</keyword>
<evidence type="ECO:0000256" key="2">
    <source>
        <dbReference type="ARBA" id="ARBA00022553"/>
    </source>
</evidence>
<feature type="modified residue" description="4-aspartylphosphate" evidence="5">
    <location>
        <position position="54"/>
    </location>
</feature>
<keyword evidence="9" id="KW-1185">Reference proteome</keyword>
<dbReference type="InterPro" id="IPR001789">
    <property type="entry name" value="Sig_transdc_resp-reg_receiver"/>
</dbReference>
<proteinExistence type="predicted"/>
<dbReference type="Gene3D" id="3.40.50.2300">
    <property type="match status" value="1"/>
</dbReference>
<dbReference type="InterPro" id="IPR050595">
    <property type="entry name" value="Bact_response_regulator"/>
</dbReference>
<dbReference type="SMART" id="SM00448">
    <property type="entry name" value="REC"/>
    <property type="match status" value="1"/>
</dbReference>
<name>A0A285PT84_9FIRM</name>
<organism evidence="8 9">
    <name type="scientific">Anaerobutyricum hallii</name>
    <dbReference type="NCBI Taxonomy" id="39488"/>
    <lineage>
        <taxon>Bacteria</taxon>
        <taxon>Bacillati</taxon>
        <taxon>Bacillota</taxon>
        <taxon>Clostridia</taxon>
        <taxon>Lachnospirales</taxon>
        <taxon>Lachnospiraceae</taxon>
        <taxon>Anaerobutyricum</taxon>
    </lineage>
</organism>
<dbReference type="GO" id="GO:0003677">
    <property type="term" value="F:DNA binding"/>
    <property type="evidence" value="ECO:0007669"/>
    <property type="project" value="UniProtKB-KW"/>
</dbReference>
<evidence type="ECO:0000256" key="3">
    <source>
        <dbReference type="ARBA" id="ARBA00023125"/>
    </source>
</evidence>
<evidence type="ECO:0000259" key="7">
    <source>
        <dbReference type="PROSITE" id="PS50110"/>
    </source>
</evidence>
<dbReference type="PANTHER" id="PTHR44591">
    <property type="entry name" value="STRESS RESPONSE REGULATOR PROTEIN 1"/>
    <property type="match status" value="1"/>
</dbReference>
<protein>
    <recommendedName>
        <fullName evidence="1">Stage 0 sporulation protein A homolog</fullName>
    </recommendedName>
</protein>
<dbReference type="PANTHER" id="PTHR44591:SF3">
    <property type="entry name" value="RESPONSE REGULATORY DOMAIN-CONTAINING PROTEIN"/>
    <property type="match status" value="1"/>
</dbReference>
<dbReference type="RefSeq" id="WP_096240297.1">
    <property type="nucleotide sequence ID" value="NZ_LT907978.1"/>
</dbReference>
<feature type="domain" description="Response regulatory" evidence="7">
    <location>
        <begin position="5"/>
        <end position="121"/>
    </location>
</feature>
<dbReference type="Pfam" id="PF00196">
    <property type="entry name" value="GerE"/>
    <property type="match status" value="1"/>
</dbReference>
<evidence type="ECO:0000256" key="1">
    <source>
        <dbReference type="ARBA" id="ARBA00018672"/>
    </source>
</evidence>
<evidence type="ECO:0000256" key="4">
    <source>
        <dbReference type="ARBA" id="ARBA00024867"/>
    </source>
</evidence>
<dbReference type="STRING" id="39488.ERS852450_01921"/>
<dbReference type="GO" id="GO:0000160">
    <property type="term" value="P:phosphorelay signal transduction system"/>
    <property type="evidence" value="ECO:0007669"/>
    <property type="project" value="InterPro"/>
</dbReference>
<comment type="function">
    <text evidence="4">May play the central regulatory role in sporulation. It may be an element of the effector pathway responsible for the activation of sporulation genes in response to nutritional stress. Spo0A may act in concert with spo0H (a sigma factor) to control the expression of some genes that are critical to the sporulation process.</text>
</comment>
<evidence type="ECO:0000313" key="8">
    <source>
        <dbReference type="EMBL" id="SOB72422.1"/>
    </source>
</evidence>
<dbReference type="KEGG" id="ehl:EHLA_1713"/>
<feature type="domain" description="HTH luxR-type" evidence="6">
    <location>
        <begin position="141"/>
        <end position="204"/>
    </location>
</feature>
<evidence type="ECO:0000256" key="5">
    <source>
        <dbReference type="PROSITE-ProRule" id="PRU00169"/>
    </source>
</evidence>